<evidence type="ECO:0000259" key="1">
    <source>
        <dbReference type="Pfam" id="PF25070"/>
    </source>
</evidence>
<organism evidence="2">
    <name type="scientific">Arundo donax</name>
    <name type="common">Giant reed</name>
    <name type="synonym">Donax arundinaceus</name>
    <dbReference type="NCBI Taxonomy" id="35708"/>
    <lineage>
        <taxon>Eukaryota</taxon>
        <taxon>Viridiplantae</taxon>
        <taxon>Streptophyta</taxon>
        <taxon>Embryophyta</taxon>
        <taxon>Tracheophyta</taxon>
        <taxon>Spermatophyta</taxon>
        <taxon>Magnoliopsida</taxon>
        <taxon>Liliopsida</taxon>
        <taxon>Poales</taxon>
        <taxon>Poaceae</taxon>
        <taxon>PACMAD clade</taxon>
        <taxon>Arundinoideae</taxon>
        <taxon>Arundineae</taxon>
        <taxon>Arundo</taxon>
    </lineage>
</organism>
<dbReference type="PANTHER" id="PTHR37735:SF1">
    <property type="entry name" value="OS08G0567000 PROTEIN"/>
    <property type="match status" value="1"/>
</dbReference>
<evidence type="ECO:0000313" key="2">
    <source>
        <dbReference type="EMBL" id="JAE36104.1"/>
    </source>
</evidence>
<dbReference type="GO" id="GO:0012505">
    <property type="term" value="C:endomembrane system"/>
    <property type="evidence" value="ECO:0007669"/>
    <property type="project" value="TreeGrafter"/>
</dbReference>
<dbReference type="EMBL" id="GBRH01161792">
    <property type="protein sequence ID" value="JAE36104.1"/>
    <property type="molecule type" value="Transcribed_RNA"/>
</dbReference>
<dbReference type="PANTHER" id="PTHR37735">
    <property type="entry name" value="OS08G0567000 PROTEIN"/>
    <property type="match status" value="1"/>
</dbReference>
<proteinExistence type="predicted"/>
<feature type="domain" description="DUF7794" evidence="1">
    <location>
        <begin position="21"/>
        <end position="131"/>
    </location>
</feature>
<accession>A0A0A9HJY5</accession>
<dbReference type="AlphaFoldDB" id="A0A0A9HJY5"/>
<sequence length="145" mass="15994">MKFLRLFMSCLVLHHQPPYPPDLFHRPRAVFLLQIDGSHASADADSFISEASSSFKTRIESANSAATGITDKDELIVIHSDESLDDFVSDYLDNELSNLANWLEGSYQKSTGKLVIPLESGNSLNLLLDKVISISCVLVVRLISA</sequence>
<name>A0A0A9HJY5_ARUDO</name>
<reference evidence="2" key="1">
    <citation type="submission" date="2014-09" db="EMBL/GenBank/DDBJ databases">
        <authorList>
            <person name="Magalhaes I.L.F."/>
            <person name="Oliveira U."/>
            <person name="Santos F.R."/>
            <person name="Vidigal T.H.D.A."/>
            <person name="Brescovit A.D."/>
            <person name="Santos A.J."/>
        </authorList>
    </citation>
    <scope>NUCLEOTIDE SEQUENCE</scope>
    <source>
        <tissue evidence="2">Shoot tissue taken approximately 20 cm above the soil surface</tissue>
    </source>
</reference>
<dbReference type="InterPro" id="IPR056696">
    <property type="entry name" value="DUF7794"/>
</dbReference>
<protein>
    <recommendedName>
        <fullName evidence="1">DUF7794 domain-containing protein</fullName>
    </recommendedName>
</protein>
<dbReference type="Pfam" id="PF25070">
    <property type="entry name" value="DUF7794"/>
    <property type="match status" value="1"/>
</dbReference>
<reference evidence="2" key="2">
    <citation type="journal article" date="2015" name="Data Brief">
        <title>Shoot transcriptome of the giant reed, Arundo donax.</title>
        <authorList>
            <person name="Barrero R.A."/>
            <person name="Guerrero F.D."/>
            <person name="Moolhuijzen P."/>
            <person name="Goolsby J.A."/>
            <person name="Tidwell J."/>
            <person name="Bellgard S.E."/>
            <person name="Bellgard M.I."/>
        </authorList>
    </citation>
    <scope>NUCLEOTIDE SEQUENCE</scope>
    <source>
        <tissue evidence="2">Shoot tissue taken approximately 20 cm above the soil surface</tissue>
    </source>
</reference>